<dbReference type="Gene3D" id="1.25.40.10">
    <property type="entry name" value="Tetratricopeptide repeat domain"/>
    <property type="match status" value="3"/>
</dbReference>
<evidence type="ECO:0000256" key="3">
    <source>
        <dbReference type="PROSITE-ProRule" id="PRU00339"/>
    </source>
</evidence>
<reference evidence="4 5" key="1">
    <citation type="submission" date="2022-06" db="EMBL/GenBank/DDBJ databases">
        <title>Isolation of gut microbiota from human fecal samples.</title>
        <authorList>
            <person name="Pamer E.G."/>
            <person name="Barat B."/>
            <person name="Waligurski E."/>
            <person name="Medina S."/>
            <person name="Paddock L."/>
            <person name="Mostad J."/>
        </authorList>
    </citation>
    <scope>NUCLEOTIDE SEQUENCE [LARGE SCALE GENOMIC DNA]</scope>
    <source>
        <strain evidence="4 5">DFI.7.95</strain>
    </source>
</reference>
<evidence type="ECO:0000256" key="1">
    <source>
        <dbReference type="ARBA" id="ARBA00022737"/>
    </source>
</evidence>
<keyword evidence="1" id="KW-0677">Repeat</keyword>
<comment type="caution">
    <text evidence="4">The sequence shown here is derived from an EMBL/GenBank/DDBJ whole genome shotgun (WGS) entry which is preliminary data.</text>
</comment>
<protein>
    <submittedName>
        <fullName evidence="4">Tetratricopeptide repeat protein</fullName>
    </submittedName>
</protein>
<gene>
    <name evidence="4" type="ORF">NE686_10460</name>
</gene>
<dbReference type="PANTHER" id="PTHR45641">
    <property type="entry name" value="TETRATRICOPEPTIDE REPEAT PROTEIN (AFU_ORTHOLOGUE AFUA_6G03870)"/>
    <property type="match status" value="1"/>
</dbReference>
<dbReference type="PANTHER" id="PTHR45641:SF19">
    <property type="entry name" value="NEPHROCYSTIN-3"/>
    <property type="match status" value="1"/>
</dbReference>
<keyword evidence="5" id="KW-1185">Reference proteome</keyword>
<feature type="repeat" description="TPR" evidence="3">
    <location>
        <begin position="245"/>
        <end position="278"/>
    </location>
</feature>
<organism evidence="4 5">
    <name type="scientific">Tissierella carlieri</name>
    <dbReference type="NCBI Taxonomy" id="689904"/>
    <lineage>
        <taxon>Bacteria</taxon>
        <taxon>Bacillati</taxon>
        <taxon>Bacillota</taxon>
        <taxon>Tissierellia</taxon>
        <taxon>Tissierellales</taxon>
        <taxon>Tissierellaceae</taxon>
        <taxon>Tissierella</taxon>
    </lineage>
</organism>
<dbReference type="InterPro" id="IPR011990">
    <property type="entry name" value="TPR-like_helical_dom_sf"/>
</dbReference>
<proteinExistence type="predicted"/>
<dbReference type="InterPro" id="IPR019734">
    <property type="entry name" value="TPR_rpt"/>
</dbReference>
<dbReference type="Pfam" id="PF13181">
    <property type="entry name" value="TPR_8"/>
    <property type="match status" value="2"/>
</dbReference>
<feature type="repeat" description="TPR" evidence="3">
    <location>
        <begin position="326"/>
        <end position="359"/>
    </location>
</feature>
<dbReference type="SMART" id="SM00028">
    <property type="entry name" value="TPR"/>
    <property type="match status" value="6"/>
</dbReference>
<dbReference type="EMBL" id="JANGAC010000007">
    <property type="protein sequence ID" value="MCQ4923510.1"/>
    <property type="molecule type" value="Genomic_DNA"/>
</dbReference>
<dbReference type="Proteomes" id="UP001524478">
    <property type="component" value="Unassembled WGS sequence"/>
</dbReference>
<dbReference type="Pfam" id="PF13424">
    <property type="entry name" value="TPR_12"/>
    <property type="match status" value="1"/>
</dbReference>
<evidence type="ECO:0000313" key="5">
    <source>
        <dbReference type="Proteomes" id="UP001524478"/>
    </source>
</evidence>
<keyword evidence="2 3" id="KW-0802">TPR repeat</keyword>
<dbReference type="SUPFAM" id="SSF48452">
    <property type="entry name" value="TPR-like"/>
    <property type="match status" value="2"/>
</dbReference>
<dbReference type="PROSITE" id="PS50005">
    <property type="entry name" value="TPR"/>
    <property type="match status" value="2"/>
</dbReference>
<accession>A0ABT1SAK9</accession>
<evidence type="ECO:0000313" key="4">
    <source>
        <dbReference type="EMBL" id="MCQ4923510.1"/>
    </source>
</evidence>
<evidence type="ECO:0000256" key="2">
    <source>
        <dbReference type="ARBA" id="ARBA00022803"/>
    </source>
</evidence>
<dbReference type="RefSeq" id="WP_256311601.1">
    <property type="nucleotide sequence ID" value="NZ_JANGAC010000007.1"/>
</dbReference>
<sequence length="437" mass="51846">MILETTSGGILKEIREKLNISLSDIAGNDLDIDLIKLIESDKIPLEIENAEIICKNINSVLEQREMDLIIESEDLFDPRRYYAKERVETYISQWDKHRKDKNYIIDEDDLDDLEFILSEYNLMDKKLKAYELIGDIYREKKDYENSYIYYLRGHELIYRYPNRKSNYLLTIKLGANYIYMERCEDAVSVFQNALINVDNIPEEYLIYIYYNYALAYFELKMYSSSLKIISDLLRYTERKDYDLWKRTYNLQGVCYLGMGEYETALSSYNNALQVLTFTGYSDFKYLIYGNIAETYTKLKDQNRAYKYLEAILEDWNELDKSSYNYSLICNQLAISYENLGDFKKAEKYYKESLKYAKENIQQDYILKNLTALMELNKKADVNDILKIIEEYYESVVSGIKINDSLLTVFKCLRTCIDSREYFKLEGLIDSIIKIKGE</sequence>
<name>A0ABT1SAK9_9FIRM</name>